<evidence type="ECO:0000313" key="1">
    <source>
        <dbReference type="EMBL" id="KFG91699.1"/>
    </source>
</evidence>
<dbReference type="EMBL" id="JFZA02000002">
    <property type="protein sequence ID" value="KFG91699.1"/>
    <property type="molecule type" value="Genomic_DNA"/>
</dbReference>
<reference evidence="1" key="1">
    <citation type="submission" date="2014-08" db="EMBL/GenBank/DDBJ databases">
        <title>Draft genome sequences of Sphingobium herbicidovorans.</title>
        <authorList>
            <person name="Gan H.M."/>
            <person name="Gan H.Y."/>
            <person name="Savka M.A."/>
        </authorList>
    </citation>
    <scope>NUCLEOTIDE SEQUENCE [LARGE SCALE GENOMIC DNA]</scope>
    <source>
        <strain evidence="1">NBRC 16415</strain>
    </source>
</reference>
<organism evidence="1 2">
    <name type="scientific">Sphingobium herbicidovorans (strain ATCC 700291 / DSM 11019 / CCUG 56400 / KCTC 2939 / LMG 18315 / NBRC 16415 / MH)</name>
    <name type="common">Sphingomonas herbicidovorans</name>
    <dbReference type="NCBI Taxonomy" id="1219045"/>
    <lineage>
        <taxon>Bacteria</taxon>
        <taxon>Pseudomonadati</taxon>
        <taxon>Pseudomonadota</taxon>
        <taxon>Alphaproteobacteria</taxon>
        <taxon>Sphingomonadales</taxon>
        <taxon>Sphingomonadaceae</taxon>
        <taxon>Sphingobium</taxon>
    </lineage>
</organism>
<dbReference type="STRING" id="76947.GCA_002080435_02390"/>
<keyword evidence="2" id="KW-1185">Reference proteome</keyword>
<dbReference type="RefSeq" id="WP_037462580.1">
    <property type="nucleotide sequence ID" value="NZ_BCZD01000018.1"/>
</dbReference>
<dbReference type="AlphaFoldDB" id="A0A086PE81"/>
<name>A0A086PE81_SPHHM</name>
<sequence length="149" mass="16599">MLQTENQFPYPGSIALFLGLRWRVLSHAADGTAHIAREGDAASLTRRANINELVDPKIADENAMIALTDMSEAAARIGLFIARQLRDANEVTMSDLRRQLAEASREGRIPAPRDNFQIAMLLRRLGWRKVGYVKESYGTSARYARGAVQ</sequence>
<dbReference type="PATRIC" id="fig|1219045.3.peg.567"/>
<accession>A0A086PE81</accession>
<protein>
    <submittedName>
        <fullName evidence="1">Uncharacterized protein</fullName>
    </submittedName>
</protein>
<proteinExistence type="predicted"/>
<dbReference type="OrthoDB" id="7471652at2"/>
<comment type="caution">
    <text evidence="1">The sequence shown here is derived from an EMBL/GenBank/DDBJ whole genome shotgun (WGS) entry which is preliminary data.</text>
</comment>
<gene>
    <name evidence="1" type="ORF">BV98_000557</name>
</gene>
<evidence type="ECO:0000313" key="2">
    <source>
        <dbReference type="Proteomes" id="UP000024284"/>
    </source>
</evidence>
<dbReference type="Proteomes" id="UP000024284">
    <property type="component" value="Unassembled WGS sequence"/>
</dbReference>